<dbReference type="EMBL" id="JBHULL010000014">
    <property type="protein sequence ID" value="MFD2584136.1"/>
    <property type="molecule type" value="Genomic_DNA"/>
</dbReference>
<dbReference type="Proteomes" id="UP001597461">
    <property type="component" value="Unassembled WGS sequence"/>
</dbReference>
<keyword evidence="2" id="KW-1185">Reference proteome</keyword>
<reference evidence="2" key="1">
    <citation type="journal article" date="2019" name="Int. J. Syst. Evol. Microbiol.">
        <title>The Global Catalogue of Microorganisms (GCM) 10K type strain sequencing project: providing services to taxonomists for standard genome sequencing and annotation.</title>
        <authorList>
            <consortium name="The Broad Institute Genomics Platform"/>
            <consortium name="The Broad Institute Genome Sequencing Center for Infectious Disease"/>
            <person name="Wu L."/>
            <person name="Ma J."/>
        </authorList>
    </citation>
    <scope>NUCLEOTIDE SEQUENCE [LARGE SCALE GENOMIC DNA]</scope>
    <source>
        <strain evidence="2">KCTC 42866</strain>
    </source>
</reference>
<dbReference type="RefSeq" id="WP_379080838.1">
    <property type="nucleotide sequence ID" value="NZ_JBHULL010000014.1"/>
</dbReference>
<organism evidence="1 2">
    <name type="scientific">Pedobacter vanadiisoli</name>
    <dbReference type="NCBI Taxonomy" id="1761975"/>
    <lineage>
        <taxon>Bacteria</taxon>
        <taxon>Pseudomonadati</taxon>
        <taxon>Bacteroidota</taxon>
        <taxon>Sphingobacteriia</taxon>
        <taxon>Sphingobacteriales</taxon>
        <taxon>Sphingobacteriaceae</taxon>
        <taxon>Pedobacter</taxon>
    </lineage>
</organism>
<dbReference type="InterPro" id="IPR046525">
    <property type="entry name" value="DUF6702"/>
</dbReference>
<evidence type="ECO:0000313" key="1">
    <source>
        <dbReference type="EMBL" id="MFD2584136.1"/>
    </source>
</evidence>
<dbReference type="Pfam" id="PF20420">
    <property type="entry name" value="DUF6702"/>
    <property type="match status" value="1"/>
</dbReference>
<comment type="caution">
    <text evidence="1">The sequence shown here is derived from an EMBL/GenBank/DDBJ whole genome shotgun (WGS) entry which is preliminary data.</text>
</comment>
<proteinExistence type="predicted"/>
<gene>
    <name evidence="1" type="ORF">ACFSR6_16655</name>
</gene>
<evidence type="ECO:0000313" key="2">
    <source>
        <dbReference type="Proteomes" id="UP001597461"/>
    </source>
</evidence>
<accession>A0ABW5MMT3</accession>
<sequence length="168" mass="19254">MYSLKYIILLLCFACYSVKAGIKHPLHVSTTEINFNAKDKTLEVSCRIFSDDFETILAKLYKQKIDLNSANMKTEMDGLIKKYLLSHLQLKANGKGTVLNYIGFEIDREATNIYLEVERIPAIKSVEVNDTILYDLFDDQMSIVHVVKGSTRKSTKILYPEKKFVANF</sequence>
<protein>
    <submittedName>
        <fullName evidence="1">DUF6702 family protein</fullName>
    </submittedName>
</protein>
<name>A0ABW5MMT3_9SPHI</name>